<proteinExistence type="predicted"/>
<keyword evidence="3" id="KW-0804">Transcription</keyword>
<dbReference type="PANTHER" id="PTHR38445">
    <property type="entry name" value="HTH-TYPE TRANSCRIPTIONAL REPRESSOR YTRA"/>
    <property type="match status" value="1"/>
</dbReference>
<evidence type="ECO:0000313" key="5">
    <source>
        <dbReference type="EMBL" id="KAF1302708.1"/>
    </source>
</evidence>
<protein>
    <recommendedName>
        <fullName evidence="4">HTH gntR-type domain-containing protein</fullName>
    </recommendedName>
</protein>
<evidence type="ECO:0000256" key="3">
    <source>
        <dbReference type="ARBA" id="ARBA00023163"/>
    </source>
</evidence>
<evidence type="ECO:0000313" key="6">
    <source>
        <dbReference type="Proteomes" id="UP000782705"/>
    </source>
</evidence>
<name>A0ABQ6YXJ8_9ENTE</name>
<dbReference type="EMBL" id="MAEL01000046">
    <property type="protein sequence ID" value="KAF1302708.1"/>
    <property type="molecule type" value="Genomic_DNA"/>
</dbReference>
<organism evidence="5 6">
    <name type="scientific">Candidatus Enterococcus willemsii</name>
    <dbReference type="NCBI Taxonomy" id="1857215"/>
    <lineage>
        <taxon>Bacteria</taxon>
        <taxon>Bacillati</taxon>
        <taxon>Bacillota</taxon>
        <taxon>Bacilli</taxon>
        <taxon>Lactobacillales</taxon>
        <taxon>Enterococcaceae</taxon>
        <taxon>Enterococcus</taxon>
    </lineage>
</organism>
<dbReference type="PROSITE" id="PS50949">
    <property type="entry name" value="HTH_GNTR"/>
    <property type="match status" value="1"/>
</dbReference>
<reference evidence="5 6" key="1">
    <citation type="submission" date="2016-06" db="EMBL/GenBank/DDBJ databases">
        <title>Four novel species of enterococci isolated from chicken manure.</title>
        <authorList>
            <person name="Van Tyne D."/>
        </authorList>
    </citation>
    <scope>NUCLEOTIDE SEQUENCE [LARGE SCALE GENOMIC DNA]</scope>
    <source>
        <strain evidence="5 6">CU12B</strain>
    </source>
</reference>
<dbReference type="Gene3D" id="1.10.10.10">
    <property type="entry name" value="Winged helix-like DNA-binding domain superfamily/Winged helix DNA-binding domain"/>
    <property type="match status" value="1"/>
</dbReference>
<keyword evidence="1" id="KW-0805">Transcription regulation</keyword>
<feature type="domain" description="HTH gntR-type" evidence="4">
    <location>
        <begin position="16"/>
        <end position="84"/>
    </location>
</feature>
<dbReference type="InterPro" id="IPR000524">
    <property type="entry name" value="Tscrpt_reg_HTH_GntR"/>
</dbReference>
<comment type="caution">
    <text evidence="5">The sequence shown here is derived from an EMBL/GenBank/DDBJ whole genome shotgun (WGS) entry which is preliminary data.</text>
</comment>
<dbReference type="Proteomes" id="UP000782705">
    <property type="component" value="Unassembled WGS sequence"/>
</dbReference>
<evidence type="ECO:0000256" key="1">
    <source>
        <dbReference type="ARBA" id="ARBA00023015"/>
    </source>
</evidence>
<dbReference type="PANTHER" id="PTHR38445:SF9">
    <property type="entry name" value="HTH-TYPE TRANSCRIPTIONAL REPRESSOR YTRA"/>
    <property type="match status" value="1"/>
</dbReference>
<dbReference type="SMART" id="SM00345">
    <property type="entry name" value="HTH_GNTR"/>
    <property type="match status" value="1"/>
</dbReference>
<dbReference type="SUPFAM" id="SSF46785">
    <property type="entry name" value="Winged helix' DNA-binding domain"/>
    <property type="match status" value="1"/>
</dbReference>
<dbReference type="InterPro" id="IPR036388">
    <property type="entry name" value="WH-like_DNA-bd_sf"/>
</dbReference>
<dbReference type="RefSeq" id="WP_161902618.1">
    <property type="nucleotide sequence ID" value="NZ_MAEL01000046.1"/>
</dbReference>
<accession>A0ABQ6YXJ8</accession>
<evidence type="ECO:0000259" key="4">
    <source>
        <dbReference type="PROSITE" id="PS50949"/>
    </source>
</evidence>
<evidence type="ECO:0000256" key="2">
    <source>
        <dbReference type="ARBA" id="ARBA00023125"/>
    </source>
</evidence>
<dbReference type="Pfam" id="PF00392">
    <property type="entry name" value="GntR"/>
    <property type="match status" value="1"/>
</dbReference>
<dbReference type="InterPro" id="IPR036390">
    <property type="entry name" value="WH_DNA-bd_sf"/>
</dbReference>
<dbReference type="CDD" id="cd07377">
    <property type="entry name" value="WHTH_GntR"/>
    <property type="match status" value="1"/>
</dbReference>
<keyword evidence="6" id="KW-1185">Reference proteome</keyword>
<sequence>MKHMELPLKIQPSLPLSVNTQIKEQIKVLIAKKFLQPGDYLPSTNQLAQLLSLNKNTILGAYTQLKDEGLLETGKGIGTRVANEQQIAKHFKDDTYLALVQEIVEKVSTSEYAVENILLSGVAYNQLYDFSESNKKRYLFIECKKSACRFYIDEITHSTNAIIDSIDTKEVSTERLQHAIDDADVVITQNNILESLNKRVSFDQTKVIGVSSSGDINLLFQMIQD</sequence>
<keyword evidence="2" id="KW-0238">DNA-binding</keyword>
<gene>
    <name evidence="5" type="ORF">BAU17_05315</name>
</gene>